<dbReference type="InterPro" id="IPR026960">
    <property type="entry name" value="RVT-Znf"/>
</dbReference>
<dbReference type="PANTHER" id="PTHR47723">
    <property type="entry name" value="OS05G0353850 PROTEIN"/>
    <property type="match status" value="1"/>
</dbReference>
<dbReference type="Pfam" id="PF13456">
    <property type="entry name" value="RVT_3"/>
    <property type="match status" value="1"/>
</dbReference>
<proteinExistence type="predicted"/>
<evidence type="ECO:0000313" key="3">
    <source>
        <dbReference type="Proteomes" id="UP001497516"/>
    </source>
</evidence>
<protein>
    <recommendedName>
        <fullName evidence="1">RNase H type-1 domain-containing protein</fullName>
    </recommendedName>
</protein>
<dbReference type="InterPro" id="IPR002156">
    <property type="entry name" value="RNaseH_domain"/>
</dbReference>
<dbReference type="InterPro" id="IPR053151">
    <property type="entry name" value="RNase_H-like"/>
</dbReference>
<name>A0AAV2F5W5_9ROSI</name>
<dbReference type="Pfam" id="PF13966">
    <property type="entry name" value="zf-RVT"/>
    <property type="match status" value="1"/>
</dbReference>
<feature type="domain" description="RNase H type-1" evidence="1">
    <location>
        <begin position="181"/>
        <end position="277"/>
    </location>
</feature>
<accession>A0AAV2F5W5</accession>
<organism evidence="2 3">
    <name type="scientific">Linum trigynum</name>
    <dbReference type="NCBI Taxonomy" id="586398"/>
    <lineage>
        <taxon>Eukaryota</taxon>
        <taxon>Viridiplantae</taxon>
        <taxon>Streptophyta</taxon>
        <taxon>Embryophyta</taxon>
        <taxon>Tracheophyta</taxon>
        <taxon>Spermatophyta</taxon>
        <taxon>Magnoliopsida</taxon>
        <taxon>eudicotyledons</taxon>
        <taxon>Gunneridae</taxon>
        <taxon>Pentapetalae</taxon>
        <taxon>rosids</taxon>
        <taxon>fabids</taxon>
        <taxon>Malpighiales</taxon>
        <taxon>Linaceae</taxon>
        <taxon>Linum</taxon>
    </lineage>
</organism>
<dbReference type="InterPro" id="IPR036397">
    <property type="entry name" value="RNaseH_sf"/>
</dbReference>
<evidence type="ECO:0000313" key="2">
    <source>
        <dbReference type="EMBL" id="CAL1393636.1"/>
    </source>
</evidence>
<dbReference type="GO" id="GO:0004523">
    <property type="term" value="F:RNA-DNA hybrid ribonuclease activity"/>
    <property type="evidence" value="ECO:0007669"/>
    <property type="project" value="InterPro"/>
</dbReference>
<dbReference type="InterPro" id="IPR044730">
    <property type="entry name" value="RNase_H-like_dom_plant"/>
</dbReference>
<dbReference type="SUPFAM" id="SSF53098">
    <property type="entry name" value="Ribonuclease H-like"/>
    <property type="match status" value="1"/>
</dbReference>
<dbReference type="EMBL" id="OZ034819">
    <property type="protein sequence ID" value="CAL1393636.1"/>
    <property type="molecule type" value="Genomic_DNA"/>
</dbReference>
<evidence type="ECO:0000259" key="1">
    <source>
        <dbReference type="PROSITE" id="PS50879"/>
    </source>
</evidence>
<reference evidence="2 3" key="1">
    <citation type="submission" date="2024-04" db="EMBL/GenBank/DDBJ databases">
        <authorList>
            <person name="Fracassetti M."/>
        </authorList>
    </citation>
    <scope>NUCLEOTIDE SEQUENCE [LARGE SCALE GENOMIC DNA]</scope>
</reference>
<dbReference type="PANTHER" id="PTHR47723:SF19">
    <property type="entry name" value="POLYNUCLEOTIDYL TRANSFERASE, RIBONUCLEASE H-LIKE SUPERFAMILY PROTEIN"/>
    <property type="match status" value="1"/>
</dbReference>
<dbReference type="GO" id="GO:0003676">
    <property type="term" value="F:nucleic acid binding"/>
    <property type="evidence" value="ECO:0007669"/>
    <property type="project" value="InterPro"/>
</dbReference>
<dbReference type="InterPro" id="IPR012337">
    <property type="entry name" value="RNaseH-like_sf"/>
</dbReference>
<dbReference type="Gene3D" id="3.30.420.10">
    <property type="entry name" value="Ribonuclease H-like superfamily/Ribonuclease H"/>
    <property type="match status" value="1"/>
</dbReference>
<dbReference type="Proteomes" id="UP001497516">
    <property type="component" value="Chromosome 6"/>
</dbReference>
<dbReference type="AlphaFoldDB" id="A0AAV2F5W5"/>
<dbReference type="PROSITE" id="PS50879">
    <property type="entry name" value="RNASE_H_1"/>
    <property type="match status" value="1"/>
</dbReference>
<sequence length="277" mass="30791">MAVYWKIIWNLPAPERIRSFMWLVLLGKLVTNEERFHRKLALNPFCMRCNGSPETIVHILRDCSPAAFFWSRQIPGNKQAAFFGADQQTWLRDNLQNGECDGSRMCWAAFFSMAAWLIWKNRCTTVFKGIGVALSSSSLTHSIMAKTILWNEAWHTPTLRLDGGKGLATRVMTAISWAPPPAGWVMLNIDGASNGNPGPTGSGGLLRDSTRRWIAGFIANIGEASAALSKLWAFFHGLDLAWKLGHRALKIGSDSQLAIFSSTVGMTWCILMPLYLS</sequence>
<gene>
    <name evidence="2" type="ORF">LTRI10_LOCUS34196</name>
</gene>
<keyword evidence="3" id="KW-1185">Reference proteome</keyword>
<dbReference type="CDD" id="cd06222">
    <property type="entry name" value="RNase_H_like"/>
    <property type="match status" value="1"/>
</dbReference>